<keyword evidence="2" id="KW-1185">Reference proteome</keyword>
<dbReference type="OrthoDB" id="5654068at2"/>
<dbReference type="Proteomes" id="UP000044071">
    <property type="component" value="Unassembled WGS sequence"/>
</dbReference>
<organism evidence="1 2">
    <name type="scientific">Legionella massiliensis</name>
    <dbReference type="NCBI Taxonomy" id="1034943"/>
    <lineage>
        <taxon>Bacteria</taxon>
        <taxon>Pseudomonadati</taxon>
        <taxon>Pseudomonadota</taxon>
        <taxon>Gammaproteobacteria</taxon>
        <taxon>Legionellales</taxon>
        <taxon>Legionellaceae</taxon>
        <taxon>Legionella</taxon>
    </lineage>
</organism>
<dbReference type="STRING" id="1034943.BN59_03645"/>
<dbReference type="EMBL" id="CCSB01000004">
    <property type="protein sequence ID" value="CDZ79327.1"/>
    <property type="molecule type" value="Genomic_DNA"/>
</dbReference>
<proteinExistence type="predicted"/>
<accession>A0A078L274</accession>
<evidence type="ECO:0000313" key="2">
    <source>
        <dbReference type="Proteomes" id="UP000044071"/>
    </source>
</evidence>
<gene>
    <name evidence="1" type="ORF">BN59_03645</name>
</gene>
<dbReference type="RefSeq" id="WP_044012537.1">
    <property type="nucleotide sequence ID" value="NZ_CCVW01000004.1"/>
</dbReference>
<dbReference type="AlphaFoldDB" id="A0A078L274"/>
<evidence type="ECO:0000313" key="1">
    <source>
        <dbReference type="EMBL" id="CDZ79327.1"/>
    </source>
</evidence>
<name>A0A078L274_9GAMM</name>
<sequence>MATSQTELEKELEQLISTKYPLHPKQFSTEERAVLQTLTKLAYVYAQPDGQTSLVSTVPIASIENIIQSGQLTLVAEKLDDSFLESIEKIIASKHIKFTAEAEGMKIVTDMTSLYQRCCRSLPKNASFENVLFKMYTEESAFYRKMNAIIGGYNDPAKTTDDEKIFALLLNIALHKAGLKKANNEMQEIPETLYRGQSVGLEDIKKKFDMVNSMKSSDTLANVAPKDLQDINIASVVRKKNVSTSKDEDISTQFAKGTAGNKKGIVLKIQNPAEIADFYNIANVSGTPKEAEFSSRFPDDVAIIPVHLEEDVNGVTHVEAVCIRSDKVILENSQHLDSIVNSIKSKMNNILDDEFLDQDQKNLLLPLASKFYANPDANLLEFTVKTLQDLYQTNPDDSLKADFDDLKRSLEAYFAITADLKVSHNQPKTLENEQKNMQKILQGKNTWFSEANIPDNHVLSAHFKVLSNPSSTNEELHGAARNIKAAIKLDKTLTTQYPQLEQGMKDLMSSINTIQKLGKDNEFAEDETQSLRF</sequence>
<protein>
    <submittedName>
        <fullName evidence="1">Uncharacterized protein</fullName>
    </submittedName>
</protein>
<reference evidence="1 2" key="1">
    <citation type="submission" date="2014-06" db="EMBL/GenBank/DDBJ databases">
        <authorList>
            <person name="Urmite Genomes Urmite Genomes"/>
        </authorList>
    </citation>
    <scope>NUCLEOTIDE SEQUENCE [LARGE SCALE GENOMIC DNA]</scope>
</reference>
<dbReference type="eggNOG" id="ENOG5031EV4">
    <property type="taxonomic scope" value="Bacteria"/>
</dbReference>